<name>A0ABQ9IZZ6_9CUCU</name>
<evidence type="ECO:0000313" key="4">
    <source>
        <dbReference type="EMBL" id="KAJ8969854.1"/>
    </source>
</evidence>
<evidence type="ECO:0000313" key="5">
    <source>
        <dbReference type="Proteomes" id="UP001162164"/>
    </source>
</evidence>
<accession>A0ABQ9IZZ6</accession>
<dbReference type="PANTHER" id="PTHR45761">
    <property type="entry name" value="EXTENDED SYNAPTOTAGMIN-LIKE PROTEIN 2, ISOFORM C"/>
    <property type="match status" value="1"/>
</dbReference>
<dbReference type="EMBL" id="JAPWTJ010001703">
    <property type="protein sequence ID" value="KAJ8969854.1"/>
    <property type="molecule type" value="Genomic_DNA"/>
</dbReference>
<sequence>MQWSVAWFIGPVVLFVIRDQWKKTSDSKRAIAKATAMSSEKDVVLARLNDLPAWPFRIGGVKVYDKNVDRNEIVMDIDIFYAGDCDITFYLSGMKGGIRDFQVGSNGH</sequence>
<dbReference type="Pfam" id="PF17047">
    <property type="entry name" value="SMP_LBD"/>
    <property type="match status" value="1"/>
</dbReference>
<protein>
    <recommendedName>
        <fullName evidence="3">Synaptotagmin SMP domain-containing protein</fullName>
    </recommendedName>
</protein>
<gene>
    <name evidence="4" type="ORF">NQ317_005148</name>
</gene>
<keyword evidence="2" id="KW-0472">Membrane</keyword>
<dbReference type="InterPro" id="IPR039010">
    <property type="entry name" value="Synaptotagmin_SMP"/>
</dbReference>
<proteinExistence type="predicted"/>
<dbReference type="InterPro" id="IPR051634">
    <property type="entry name" value="Extended_Synaptotagmin"/>
</dbReference>
<keyword evidence="1" id="KW-0812">Transmembrane</keyword>
<dbReference type="PANTHER" id="PTHR45761:SF1">
    <property type="entry name" value="EXTENDED SYNAPTOTAGMIN-LIKE PROTEIN 2, ISOFORM C"/>
    <property type="match status" value="1"/>
</dbReference>
<evidence type="ECO:0000256" key="1">
    <source>
        <dbReference type="ARBA" id="ARBA00022692"/>
    </source>
</evidence>
<evidence type="ECO:0000256" key="2">
    <source>
        <dbReference type="ARBA" id="ARBA00022989"/>
    </source>
</evidence>
<keyword evidence="2" id="KW-1133">Transmembrane helix</keyword>
<comment type="caution">
    <text evidence="4">The sequence shown here is derived from an EMBL/GenBank/DDBJ whole genome shotgun (WGS) entry which is preliminary data.</text>
</comment>
<feature type="domain" description="Synaptotagmin SMP" evidence="3">
    <location>
        <begin position="50"/>
        <end position="90"/>
    </location>
</feature>
<dbReference type="Proteomes" id="UP001162164">
    <property type="component" value="Unassembled WGS sequence"/>
</dbReference>
<reference evidence="4" key="1">
    <citation type="journal article" date="2023" name="Insect Mol. Biol.">
        <title>Genome sequencing provides insights into the evolution of gene families encoding plant cell wall-degrading enzymes in longhorned beetles.</title>
        <authorList>
            <person name="Shin N.R."/>
            <person name="Okamura Y."/>
            <person name="Kirsch R."/>
            <person name="Pauchet Y."/>
        </authorList>
    </citation>
    <scope>NUCLEOTIDE SEQUENCE</scope>
    <source>
        <strain evidence="4">MMC_N1</strain>
    </source>
</reference>
<evidence type="ECO:0000259" key="3">
    <source>
        <dbReference type="Pfam" id="PF17047"/>
    </source>
</evidence>
<organism evidence="4 5">
    <name type="scientific">Molorchus minor</name>
    <dbReference type="NCBI Taxonomy" id="1323400"/>
    <lineage>
        <taxon>Eukaryota</taxon>
        <taxon>Metazoa</taxon>
        <taxon>Ecdysozoa</taxon>
        <taxon>Arthropoda</taxon>
        <taxon>Hexapoda</taxon>
        <taxon>Insecta</taxon>
        <taxon>Pterygota</taxon>
        <taxon>Neoptera</taxon>
        <taxon>Endopterygota</taxon>
        <taxon>Coleoptera</taxon>
        <taxon>Polyphaga</taxon>
        <taxon>Cucujiformia</taxon>
        <taxon>Chrysomeloidea</taxon>
        <taxon>Cerambycidae</taxon>
        <taxon>Lamiinae</taxon>
        <taxon>Monochamini</taxon>
        <taxon>Molorchus</taxon>
    </lineage>
</organism>
<keyword evidence="5" id="KW-1185">Reference proteome</keyword>